<dbReference type="PRINTS" id="PR00625">
    <property type="entry name" value="JDOMAIN"/>
</dbReference>
<name>A0A8S4QIP2_9NEOP</name>
<dbReference type="PROSITE" id="PS50088">
    <property type="entry name" value="ANK_REPEAT"/>
    <property type="match status" value="2"/>
</dbReference>
<evidence type="ECO:0000256" key="2">
    <source>
        <dbReference type="SAM" id="Coils"/>
    </source>
</evidence>
<dbReference type="AlphaFoldDB" id="A0A8S4QIP2"/>
<feature type="repeat" description="ANK" evidence="1">
    <location>
        <begin position="414"/>
        <end position="451"/>
    </location>
</feature>
<comment type="caution">
    <text evidence="5">The sequence shown here is derived from an EMBL/GenBank/DDBJ whole genome shotgun (WGS) entry which is preliminary data.</text>
</comment>
<keyword evidence="2" id="KW-0175">Coiled coil</keyword>
<feature type="domain" description="J" evidence="4">
    <location>
        <begin position="3"/>
        <end position="96"/>
    </location>
</feature>
<keyword evidence="6" id="KW-1185">Reference proteome</keyword>
<feature type="repeat" description="ANK" evidence="1">
    <location>
        <begin position="267"/>
        <end position="305"/>
    </location>
</feature>
<organism evidence="5 6">
    <name type="scientific">Pararge aegeria aegeria</name>
    <dbReference type="NCBI Taxonomy" id="348720"/>
    <lineage>
        <taxon>Eukaryota</taxon>
        <taxon>Metazoa</taxon>
        <taxon>Ecdysozoa</taxon>
        <taxon>Arthropoda</taxon>
        <taxon>Hexapoda</taxon>
        <taxon>Insecta</taxon>
        <taxon>Pterygota</taxon>
        <taxon>Neoptera</taxon>
        <taxon>Endopterygota</taxon>
        <taxon>Lepidoptera</taxon>
        <taxon>Glossata</taxon>
        <taxon>Ditrysia</taxon>
        <taxon>Papilionoidea</taxon>
        <taxon>Nymphalidae</taxon>
        <taxon>Satyrinae</taxon>
        <taxon>Satyrini</taxon>
        <taxon>Parargina</taxon>
        <taxon>Pararge</taxon>
    </lineage>
</organism>
<dbReference type="SUPFAM" id="SSF48403">
    <property type="entry name" value="Ankyrin repeat"/>
    <property type="match status" value="1"/>
</dbReference>
<dbReference type="GO" id="GO:0051087">
    <property type="term" value="F:protein-folding chaperone binding"/>
    <property type="evidence" value="ECO:0007669"/>
    <property type="project" value="TreeGrafter"/>
</dbReference>
<evidence type="ECO:0000256" key="1">
    <source>
        <dbReference type="PROSITE-ProRule" id="PRU00023"/>
    </source>
</evidence>
<dbReference type="InterPro" id="IPR001623">
    <property type="entry name" value="DnaJ_domain"/>
</dbReference>
<protein>
    <submittedName>
        <fullName evidence="5">Jg7775 protein</fullName>
    </submittedName>
</protein>
<reference evidence="5" key="1">
    <citation type="submission" date="2022-03" db="EMBL/GenBank/DDBJ databases">
        <authorList>
            <person name="Lindestad O."/>
        </authorList>
    </citation>
    <scope>NUCLEOTIDE SEQUENCE</scope>
</reference>
<evidence type="ECO:0000259" key="4">
    <source>
        <dbReference type="PROSITE" id="PS50076"/>
    </source>
</evidence>
<keyword evidence="3" id="KW-1133">Transmembrane helix</keyword>
<dbReference type="Gene3D" id="1.10.287.110">
    <property type="entry name" value="DnaJ domain"/>
    <property type="match status" value="1"/>
</dbReference>
<dbReference type="InterPro" id="IPR036770">
    <property type="entry name" value="Ankyrin_rpt-contain_sf"/>
</dbReference>
<feature type="coiled-coil region" evidence="2">
    <location>
        <begin position="56"/>
        <end position="123"/>
    </location>
</feature>
<keyword evidence="3" id="KW-0472">Membrane</keyword>
<feature type="transmembrane region" description="Helical" evidence="3">
    <location>
        <begin position="518"/>
        <end position="538"/>
    </location>
</feature>
<proteinExistence type="predicted"/>
<dbReference type="OrthoDB" id="10250354at2759"/>
<dbReference type="Pfam" id="PF00226">
    <property type="entry name" value="DnaJ"/>
    <property type="match status" value="1"/>
</dbReference>
<dbReference type="InterPro" id="IPR036869">
    <property type="entry name" value="J_dom_sf"/>
</dbReference>
<sequence length="586" mass="67486">MPDYYEILGVKRDATHGEIKKAYRKLALKLHPDKLLEEVKELDRLEGKKKDGRLLSQSEEDQRAQLEEKLTKFKEISVARKVLSDPTKKSQYDRGKYEYGDCSDELELLREEMSKLKQEEKREKFFNEIYIMYCSKSQKLIEEKIERLKKSLKEIGKMGKAKETEEPTESEYVRTILGLLLHIQSNKYEECDDIIKKVTIDAGDITFLVQIAIMYDRVAFFKLFEGRIEISRNEILSYAYEYQSEEFLDYFFNKYLDKLDINYKDKEGNTALHHTLKWLDLGKSKYQGFVKSLLSKGARLDVKNSKDETPFDLLVNYATYFSRKEKVVEKLNNLSVVLSGCKTDELKKLEGTSALNELVDTIVRYKHKKALDLLVENNIKISSTILEGIVKHNWKKEIFDCFLHRKKYNFQDENGNTPLHHALRNLQPYTSMLRKVESLVSAGARFDVNNDQGETPFDLLVEYVEKGFYGQASRLSYAWKLFNKCENKDVLRELKYKDGTPALDKLNELRIKCRNTSIIVASTLAVVGVALEVAIAVYSGMLALGIGIGVCCLVVAAITYHCNSPANLLKDSNAEVAINQMALVKL</sequence>
<keyword evidence="1" id="KW-0040">ANK repeat</keyword>
<dbReference type="GO" id="GO:0005737">
    <property type="term" value="C:cytoplasm"/>
    <property type="evidence" value="ECO:0007669"/>
    <property type="project" value="TreeGrafter"/>
</dbReference>
<dbReference type="Proteomes" id="UP000838756">
    <property type="component" value="Unassembled WGS sequence"/>
</dbReference>
<dbReference type="CDD" id="cd06257">
    <property type="entry name" value="DnaJ"/>
    <property type="match status" value="1"/>
</dbReference>
<keyword evidence="3" id="KW-0812">Transmembrane</keyword>
<dbReference type="PANTHER" id="PTHR43948:SF10">
    <property type="entry name" value="MRJ, ISOFORM E"/>
    <property type="match status" value="1"/>
</dbReference>
<dbReference type="SMART" id="SM00248">
    <property type="entry name" value="ANK"/>
    <property type="match status" value="4"/>
</dbReference>
<dbReference type="SUPFAM" id="SSF46565">
    <property type="entry name" value="Chaperone J-domain"/>
    <property type="match status" value="1"/>
</dbReference>
<dbReference type="PANTHER" id="PTHR43948">
    <property type="entry name" value="DNAJ HOMOLOG SUBFAMILY B"/>
    <property type="match status" value="1"/>
</dbReference>
<dbReference type="EMBL" id="CAKXAJ010007913">
    <property type="protein sequence ID" value="CAH2210599.1"/>
    <property type="molecule type" value="Genomic_DNA"/>
</dbReference>
<feature type="transmembrane region" description="Helical" evidence="3">
    <location>
        <begin position="544"/>
        <end position="562"/>
    </location>
</feature>
<dbReference type="Gene3D" id="1.25.40.20">
    <property type="entry name" value="Ankyrin repeat-containing domain"/>
    <property type="match status" value="2"/>
</dbReference>
<dbReference type="PROSITE" id="PS50076">
    <property type="entry name" value="DNAJ_2"/>
    <property type="match status" value="1"/>
</dbReference>
<accession>A0A8S4QIP2</accession>
<dbReference type="GO" id="GO:0005634">
    <property type="term" value="C:nucleus"/>
    <property type="evidence" value="ECO:0007669"/>
    <property type="project" value="TreeGrafter"/>
</dbReference>
<dbReference type="SMART" id="SM00271">
    <property type="entry name" value="DnaJ"/>
    <property type="match status" value="1"/>
</dbReference>
<dbReference type="GO" id="GO:0051082">
    <property type="term" value="F:unfolded protein binding"/>
    <property type="evidence" value="ECO:0007669"/>
    <property type="project" value="TreeGrafter"/>
</dbReference>
<dbReference type="GO" id="GO:0044183">
    <property type="term" value="F:protein folding chaperone"/>
    <property type="evidence" value="ECO:0007669"/>
    <property type="project" value="TreeGrafter"/>
</dbReference>
<evidence type="ECO:0000256" key="3">
    <source>
        <dbReference type="SAM" id="Phobius"/>
    </source>
</evidence>
<gene>
    <name evidence="5" type="primary">jg7775</name>
    <name evidence="5" type="ORF">PAEG_LOCUS2489</name>
</gene>
<dbReference type="InterPro" id="IPR002110">
    <property type="entry name" value="Ankyrin_rpt"/>
</dbReference>
<evidence type="ECO:0000313" key="6">
    <source>
        <dbReference type="Proteomes" id="UP000838756"/>
    </source>
</evidence>
<evidence type="ECO:0000313" key="5">
    <source>
        <dbReference type="EMBL" id="CAH2210599.1"/>
    </source>
</evidence>